<feature type="transmembrane region" description="Helical" evidence="5">
    <location>
        <begin position="72"/>
        <end position="90"/>
    </location>
</feature>
<dbReference type="EMBL" id="CAEZVT010000119">
    <property type="protein sequence ID" value="CAB4639561.1"/>
    <property type="molecule type" value="Genomic_DNA"/>
</dbReference>
<dbReference type="InterPro" id="IPR002781">
    <property type="entry name" value="TM_pro_TauE-like"/>
</dbReference>
<evidence type="ECO:0000256" key="5">
    <source>
        <dbReference type="SAM" id="Phobius"/>
    </source>
</evidence>
<keyword evidence="2 5" id="KW-0812">Transmembrane</keyword>
<evidence type="ECO:0000256" key="3">
    <source>
        <dbReference type="ARBA" id="ARBA00022989"/>
    </source>
</evidence>
<evidence type="ECO:0000256" key="4">
    <source>
        <dbReference type="ARBA" id="ARBA00023136"/>
    </source>
</evidence>
<accession>A0A6J6JQ15</accession>
<dbReference type="PANTHER" id="PTHR43701:SF12">
    <property type="entry name" value="MEMBRANE TRANSPORTER PROTEIN YTNM-RELATED"/>
    <property type="match status" value="1"/>
</dbReference>
<keyword evidence="4 5" id="KW-0472">Membrane</keyword>
<feature type="transmembrane region" description="Helical" evidence="5">
    <location>
        <begin position="230"/>
        <end position="247"/>
    </location>
</feature>
<name>A0A6J6JQ15_9ZZZZ</name>
<evidence type="ECO:0000256" key="2">
    <source>
        <dbReference type="ARBA" id="ARBA00022692"/>
    </source>
</evidence>
<feature type="transmembrane region" description="Helical" evidence="5">
    <location>
        <begin position="35"/>
        <end position="60"/>
    </location>
</feature>
<dbReference type="AlphaFoldDB" id="A0A6J6JQ15"/>
<feature type="transmembrane region" description="Helical" evidence="5">
    <location>
        <begin position="204"/>
        <end position="223"/>
    </location>
</feature>
<proteinExistence type="predicted"/>
<feature type="transmembrane region" description="Helical" evidence="5">
    <location>
        <begin position="179"/>
        <end position="198"/>
    </location>
</feature>
<keyword evidence="3 5" id="KW-1133">Transmembrane helix</keyword>
<dbReference type="GO" id="GO:0016020">
    <property type="term" value="C:membrane"/>
    <property type="evidence" value="ECO:0007669"/>
    <property type="project" value="UniProtKB-SubCell"/>
</dbReference>
<sequence>MWVLLLVSVAGFLAQLVDGAMGMAFGVTSTTLLLLLAYNPAAASAIVHLVEIVTSSISGAAHIRFKNVDWHALVKVAVPGGIGAFVGAMILSNIDLSAARPWTASVLFVLGALVLYRFTRPIILGKKRRARARWLAPLGLAGGFIDATGGGGWGPVVTTSLTASNALEPRKAIGTTNTAEFVIAIAASIGFIIGIGAEQIPWDAVLALGIGGALAAPIAAWLVSKAPQRLLGILVGNLIIALNVRQLGISFELAQEMTISAYVAVAALFIGTLIYGIKLLKTDRLPKSD</sequence>
<feature type="transmembrane region" description="Helical" evidence="5">
    <location>
        <begin position="259"/>
        <end position="277"/>
    </location>
</feature>
<reference evidence="6" key="1">
    <citation type="submission" date="2020-05" db="EMBL/GenBank/DDBJ databases">
        <authorList>
            <person name="Chiriac C."/>
            <person name="Salcher M."/>
            <person name="Ghai R."/>
            <person name="Kavagutti S V."/>
        </authorList>
    </citation>
    <scope>NUCLEOTIDE SEQUENCE</scope>
</reference>
<dbReference type="Pfam" id="PF01925">
    <property type="entry name" value="TauE"/>
    <property type="match status" value="1"/>
</dbReference>
<organism evidence="6">
    <name type="scientific">freshwater metagenome</name>
    <dbReference type="NCBI Taxonomy" id="449393"/>
    <lineage>
        <taxon>unclassified sequences</taxon>
        <taxon>metagenomes</taxon>
        <taxon>ecological metagenomes</taxon>
    </lineage>
</organism>
<feature type="transmembrane region" description="Helical" evidence="5">
    <location>
        <begin position="102"/>
        <end position="119"/>
    </location>
</feature>
<protein>
    <submittedName>
        <fullName evidence="6">Unannotated protein</fullName>
    </submittedName>
</protein>
<evidence type="ECO:0000313" key="6">
    <source>
        <dbReference type="EMBL" id="CAB4639561.1"/>
    </source>
</evidence>
<gene>
    <name evidence="6" type="ORF">UFOPK2131_00829</name>
</gene>
<comment type="subcellular location">
    <subcellularLocation>
        <location evidence="1">Membrane</location>
        <topology evidence="1">Multi-pass membrane protein</topology>
    </subcellularLocation>
</comment>
<dbReference type="InterPro" id="IPR051598">
    <property type="entry name" value="TSUP/Inactive_protease-like"/>
</dbReference>
<dbReference type="PANTHER" id="PTHR43701">
    <property type="entry name" value="MEMBRANE TRANSPORTER PROTEIN MJ0441-RELATED"/>
    <property type="match status" value="1"/>
</dbReference>
<evidence type="ECO:0000256" key="1">
    <source>
        <dbReference type="ARBA" id="ARBA00004141"/>
    </source>
</evidence>